<comment type="caution">
    <text evidence="2">The sequence shown here is derived from an EMBL/GenBank/DDBJ whole genome shotgun (WGS) entry which is preliminary data.</text>
</comment>
<keyword evidence="1" id="KW-0472">Membrane</keyword>
<feature type="transmembrane region" description="Helical" evidence="1">
    <location>
        <begin position="6"/>
        <end position="24"/>
    </location>
</feature>
<dbReference type="EC" id="3.6.3.12" evidence="2"/>
<dbReference type="NCBIfam" id="TIGR02115">
    <property type="entry name" value="potass_kdpF"/>
    <property type="match status" value="1"/>
</dbReference>
<evidence type="ECO:0000256" key="1">
    <source>
        <dbReference type="SAM" id="Phobius"/>
    </source>
</evidence>
<keyword evidence="1" id="KW-1133">Transmembrane helix</keyword>
<keyword evidence="2" id="KW-0378">Hydrolase</keyword>
<sequence>MTIFTWIGLGLAVGLLVYLLFFLLNPERFL</sequence>
<dbReference type="InterPro" id="IPR011726">
    <property type="entry name" value="KdpF"/>
</dbReference>
<reference evidence="2" key="1">
    <citation type="submission" date="2018-10" db="EMBL/GenBank/DDBJ databases">
        <title>Acidithiobacillus sulfuriphilus sp. nov.: an extremely acidophilic sulfur-oxidizing chemolithotroph isolated from a neutral pH environment.</title>
        <authorList>
            <person name="Falagan C."/>
            <person name="Moya-Beltran A."/>
            <person name="Quatrini R."/>
            <person name="Johnson D.B."/>
        </authorList>
    </citation>
    <scope>NUCLEOTIDE SEQUENCE [LARGE SCALE GENOMIC DNA]</scope>
    <source>
        <strain evidence="2">CJ-2</strain>
    </source>
</reference>
<dbReference type="GO" id="GO:0005886">
    <property type="term" value="C:plasma membrane"/>
    <property type="evidence" value="ECO:0007669"/>
    <property type="project" value="InterPro"/>
</dbReference>
<dbReference type="GO" id="GO:0008556">
    <property type="term" value="F:P-type potassium transmembrane transporter activity"/>
    <property type="evidence" value="ECO:0007669"/>
    <property type="project" value="InterPro"/>
</dbReference>
<organism evidence="2">
    <name type="scientific">Acidithiobacillus sulfuriphilus</name>
    <dbReference type="NCBI Taxonomy" id="1867749"/>
    <lineage>
        <taxon>Bacteria</taxon>
        <taxon>Pseudomonadati</taxon>
        <taxon>Pseudomonadota</taxon>
        <taxon>Acidithiobacillia</taxon>
        <taxon>Acidithiobacillales</taxon>
        <taxon>Acidithiobacillaceae</taxon>
        <taxon>Acidithiobacillus</taxon>
    </lineage>
</organism>
<dbReference type="EMBL" id="RIZI01000139">
    <property type="protein sequence ID" value="RNF66466.1"/>
    <property type="molecule type" value="Genomic_DNA"/>
</dbReference>
<evidence type="ECO:0000313" key="2">
    <source>
        <dbReference type="EMBL" id="RNF66466.1"/>
    </source>
</evidence>
<dbReference type="RefSeq" id="WP_123102645.1">
    <property type="nucleotide sequence ID" value="NZ_CP127527.1"/>
</dbReference>
<dbReference type="GO" id="GO:0016787">
    <property type="term" value="F:hydrolase activity"/>
    <property type="evidence" value="ECO:0007669"/>
    <property type="project" value="UniProtKB-KW"/>
</dbReference>
<accession>A0A3M8RD61</accession>
<proteinExistence type="predicted"/>
<protein>
    <submittedName>
        <fullName evidence="2">K(+)-transporting ATPase subunit F</fullName>
        <ecNumber evidence="2">3.6.3.12</ecNumber>
    </submittedName>
</protein>
<keyword evidence="1" id="KW-0812">Transmembrane</keyword>
<name>A0A3M8RD61_9PROT</name>
<gene>
    <name evidence="2" type="primary">kdpF</name>
    <name evidence="2" type="ORF">EC580_04625</name>
</gene>
<dbReference type="Pfam" id="PF09604">
    <property type="entry name" value="Potass_KdpF"/>
    <property type="match status" value="1"/>
</dbReference>
<dbReference type="AlphaFoldDB" id="A0A3M8RD61"/>